<dbReference type="Pfam" id="PF00691">
    <property type="entry name" value="OmpA"/>
    <property type="match status" value="1"/>
</dbReference>
<evidence type="ECO:0000256" key="2">
    <source>
        <dbReference type="ARBA" id="ARBA00023136"/>
    </source>
</evidence>
<comment type="caution">
    <text evidence="7">The sequence shown here is derived from an EMBL/GenBank/DDBJ whole genome shotgun (WGS) entry which is preliminary data.</text>
</comment>
<dbReference type="Proteomes" id="UP000308901">
    <property type="component" value="Unassembled WGS sequence"/>
</dbReference>
<name>A0A5R8Y0S5_9BACT</name>
<dbReference type="SUPFAM" id="SSF103088">
    <property type="entry name" value="OmpA-like"/>
    <property type="match status" value="1"/>
</dbReference>
<keyword evidence="3" id="KW-0998">Cell outer membrane</keyword>
<dbReference type="Gene3D" id="3.30.1330.60">
    <property type="entry name" value="OmpA-like domain"/>
    <property type="match status" value="1"/>
</dbReference>
<dbReference type="GO" id="GO:0009279">
    <property type="term" value="C:cell outer membrane"/>
    <property type="evidence" value="ECO:0007669"/>
    <property type="project" value="UniProtKB-SubCell"/>
</dbReference>
<protein>
    <submittedName>
        <fullName evidence="7">OmpA family protein</fullName>
    </submittedName>
</protein>
<dbReference type="InterPro" id="IPR006664">
    <property type="entry name" value="OMP_bac"/>
</dbReference>
<organism evidence="7 8">
    <name type="scientific">Arcobacter arenosus</name>
    <dbReference type="NCBI Taxonomy" id="2576037"/>
    <lineage>
        <taxon>Bacteria</taxon>
        <taxon>Pseudomonadati</taxon>
        <taxon>Campylobacterota</taxon>
        <taxon>Epsilonproteobacteria</taxon>
        <taxon>Campylobacterales</taxon>
        <taxon>Arcobacteraceae</taxon>
        <taxon>Arcobacter</taxon>
    </lineage>
</organism>
<dbReference type="PROSITE" id="PS51123">
    <property type="entry name" value="OMPA_2"/>
    <property type="match status" value="1"/>
</dbReference>
<sequence>MKIFITIVLSLFFFTACSKVNVVLLPEDGDKVGKIEIQNEDKKFVIDKPFEQVNAIDGDSSILTHEEVQEKFKDSIAALPKKPKSYLIYFEWDSTKVVPKSKKEIKKIIENIKKENINYIHIIGHTDRAGDNQYNKRLSLKRANYIKKILIKNKIPNELIEVDYYGESAPLVKTRDEVPKKINRRVEVTIK</sequence>
<dbReference type="PROSITE" id="PS51257">
    <property type="entry name" value="PROKAR_LIPOPROTEIN"/>
    <property type="match status" value="1"/>
</dbReference>
<dbReference type="InterPro" id="IPR050330">
    <property type="entry name" value="Bact_OuterMem_StrucFunc"/>
</dbReference>
<evidence type="ECO:0000313" key="8">
    <source>
        <dbReference type="Proteomes" id="UP000308901"/>
    </source>
</evidence>
<keyword evidence="5" id="KW-0732">Signal</keyword>
<comment type="subcellular location">
    <subcellularLocation>
        <location evidence="1">Cell outer membrane</location>
    </subcellularLocation>
</comment>
<evidence type="ECO:0000259" key="6">
    <source>
        <dbReference type="PROSITE" id="PS51123"/>
    </source>
</evidence>
<evidence type="ECO:0000313" key="7">
    <source>
        <dbReference type="EMBL" id="TLP37622.1"/>
    </source>
</evidence>
<feature type="domain" description="OmpA-like" evidence="6">
    <location>
        <begin position="77"/>
        <end position="191"/>
    </location>
</feature>
<evidence type="ECO:0000256" key="4">
    <source>
        <dbReference type="PROSITE-ProRule" id="PRU00473"/>
    </source>
</evidence>
<dbReference type="CDD" id="cd07185">
    <property type="entry name" value="OmpA_C-like"/>
    <property type="match status" value="1"/>
</dbReference>
<keyword evidence="8" id="KW-1185">Reference proteome</keyword>
<evidence type="ECO:0000256" key="1">
    <source>
        <dbReference type="ARBA" id="ARBA00004442"/>
    </source>
</evidence>
<keyword evidence="2 4" id="KW-0472">Membrane</keyword>
<dbReference type="PRINTS" id="PR01021">
    <property type="entry name" value="OMPADOMAIN"/>
</dbReference>
<dbReference type="InterPro" id="IPR006665">
    <property type="entry name" value="OmpA-like"/>
</dbReference>
<feature type="signal peptide" evidence="5">
    <location>
        <begin position="1"/>
        <end position="18"/>
    </location>
</feature>
<dbReference type="OrthoDB" id="5363386at2"/>
<dbReference type="PANTHER" id="PTHR30329:SF21">
    <property type="entry name" value="LIPOPROTEIN YIAD-RELATED"/>
    <property type="match status" value="1"/>
</dbReference>
<evidence type="ECO:0000256" key="3">
    <source>
        <dbReference type="ARBA" id="ARBA00023237"/>
    </source>
</evidence>
<evidence type="ECO:0000256" key="5">
    <source>
        <dbReference type="SAM" id="SignalP"/>
    </source>
</evidence>
<accession>A0A5R8Y0S5</accession>
<gene>
    <name evidence="7" type="ORF">FDK22_09895</name>
</gene>
<dbReference type="EMBL" id="VANU01000004">
    <property type="protein sequence ID" value="TLP37622.1"/>
    <property type="molecule type" value="Genomic_DNA"/>
</dbReference>
<reference evidence="7 8" key="1">
    <citation type="submission" date="2019-05" db="EMBL/GenBank/DDBJ databases">
        <title>Arcobacter sp. nov., isolated from sea sediment.</title>
        <authorList>
            <person name="Kim W."/>
        </authorList>
    </citation>
    <scope>NUCLEOTIDE SEQUENCE [LARGE SCALE GENOMIC DNA]</scope>
    <source>
        <strain evidence="7 8">CAU 1517</strain>
    </source>
</reference>
<dbReference type="RefSeq" id="WP_138152774.1">
    <property type="nucleotide sequence ID" value="NZ_VANU01000004.1"/>
</dbReference>
<dbReference type="InterPro" id="IPR036737">
    <property type="entry name" value="OmpA-like_sf"/>
</dbReference>
<dbReference type="PANTHER" id="PTHR30329">
    <property type="entry name" value="STATOR ELEMENT OF FLAGELLAR MOTOR COMPLEX"/>
    <property type="match status" value="1"/>
</dbReference>
<feature type="chain" id="PRO_5024368511" evidence="5">
    <location>
        <begin position="19"/>
        <end position="191"/>
    </location>
</feature>
<dbReference type="AlphaFoldDB" id="A0A5R8Y0S5"/>
<proteinExistence type="predicted"/>